<dbReference type="AlphaFoldDB" id="A0AA41ZF36"/>
<dbReference type="Gene3D" id="2.60.40.10">
    <property type="entry name" value="Immunoglobulins"/>
    <property type="match status" value="1"/>
</dbReference>
<comment type="caution">
    <text evidence="8">The sequence shown here is derived from an EMBL/GenBank/DDBJ whole genome shotgun (WGS) entry which is preliminary data.</text>
</comment>
<reference evidence="8" key="1">
    <citation type="submission" date="2022-11" db="EMBL/GenBank/DDBJ databases">
        <title>Larsenimonas rhizosphaerae sp. nov., isolated from a tidal mudflat.</title>
        <authorList>
            <person name="Lee S.D."/>
            <person name="Kim I.S."/>
        </authorList>
    </citation>
    <scope>NUCLEOTIDE SEQUENCE</scope>
    <source>
        <strain evidence="8">GH2-1</strain>
    </source>
</reference>
<name>A0AA41ZF36_9GAMM</name>
<feature type="domain" description="Glucan biosynthesis periplasmic MdoG C-terminal" evidence="7">
    <location>
        <begin position="41"/>
        <end position="535"/>
    </location>
</feature>
<evidence type="ECO:0000256" key="2">
    <source>
        <dbReference type="ARBA" id="ARBA00005001"/>
    </source>
</evidence>
<feature type="chain" id="PRO_5041403685" evidence="6">
    <location>
        <begin position="26"/>
        <end position="545"/>
    </location>
</feature>
<feature type="signal peptide" evidence="6">
    <location>
        <begin position="1"/>
        <end position="25"/>
    </location>
</feature>
<dbReference type="EMBL" id="JAPIVE010000001">
    <property type="protein sequence ID" value="MCX2523004.1"/>
    <property type="molecule type" value="Genomic_DNA"/>
</dbReference>
<keyword evidence="4 6" id="KW-0732">Signal</keyword>
<dbReference type="InterPro" id="IPR014756">
    <property type="entry name" value="Ig_E-set"/>
</dbReference>
<organism evidence="8 9">
    <name type="scientific">Larsenimonas rhizosphaerae</name>
    <dbReference type="NCBI Taxonomy" id="2944682"/>
    <lineage>
        <taxon>Bacteria</taxon>
        <taxon>Pseudomonadati</taxon>
        <taxon>Pseudomonadota</taxon>
        <taxon>Gammaproteobacteria</taxon>
        <taxon>Oceanospirillales</taxon>
        <taxon>Halomonadaceae</taxon>
        <taxon>Larsenimonas</taxon>
    </lineage>
</organism>
<dbReference type="Pfam" id="PF04349">
    <property type="entry name" value="MdoG"/>
    <property type="match status" value="1"/>
</dbReference>
<dbReference type="GO" id="GO:0003824">
    <property type="term" value="F:catalytic activity"/>
    <property type="evidence" value="ECO:0007669"/>
    <property type="project" value="InterPro"/>
</dbReference>
<dbReference type="Proteomes" id="UP001165678">
    <property type="component" value="Unassembled WGS sequence"/>
</dbReference>
<accession>A0AA41ZF36</accession>
<gene>
    <name evidence="8" type="ORF">OQ287_01990</name>
</gene>
<evidence type="ECO:0000256" key="5">
    <source>
        <dbReference type="ARBA" id="ARBA00022764"/>
    </source>
</evidence>
<dbReference type="InterPro" id="IPR011013">
    <property type="entry name" value="Gal_mutarotase_sf_dom"/>
</dbReference>
<protein>
    <submittedName>
        <fullName evidence="8">Glucan biosynthesis protein D</fullName>
    </submittedName>
</protein>
<keyword evidence="9" id="KW-1185">Reference proteome</keyword>
<dbReference type="InterPro" id="IPR013783">
    <property type="entry name" value="Ig-like_fold"/>
</dbReference>
<dbReference type="InterPro" id="IPR014438">
    <property type="entry name" value="Glucan_biosyn_MdoG/MdoD"/>
</dbReference>
<keyword evidence="5" id="KW-0574">Periplasm</keyword>
<evidence type="ECO:0000259" key="7">
    <source>
        <dbReference type="Pfam" id="PF04349"/>
    </source>
</evidence>
<sequence>MERRSLLKASMALAALGLPPLPAFAAKNEGATSTDASSSHFDFKWLRQHAKSMSGQAFKPTTETLPESLTLEKLRPLDYQKITYKPSHALWADDPKADIRLQFFHVGMQFNQPVRMYSVDRDTGQSHEIHFSPELYDYSKVGIDPKTLEGNDLGFAGFRVTKKPRWADNQDIVSFLGASYFRAIDKNNQYGLSARGLAINTAADGGAPEEFPSFTHFWFIHPEPNTTRFVAYALLDSPSTTGAFRFDIDCQDEQVVMGVQSYIYPRKPIARMGIAPMTSMYLTGTSQKKARDTIHPQIHDSDRLSMWRGNGEWVCRPLYNPKTVQYNAYPDENPRGFGLLQTDHDFENYMDNQAWYSRRPSLWIEPTSQWGKGAINLIELPTVGETVDNIVAFWVPEEKVQPGETMSFSYTLYWSPLPPVSPSLAHVDKTWTGMGNVLEGWIPGDKSPEHYARRFAVDFKGGNIMDLPKDADIEVVVSASRGALSHQQVLRFDDVKAYRAIFDWTPESEDTSAVTFRMYLRHKDKPLSETWLYQWVPPKPEERFY</sequence>
<comment type="subcellular location">
    <subcellularLocation>
        <location evidence="1">Periplasm</location>
    </subcellularLocation>
</comment>
<evidence type="ECO:0000313" key="8">
    <source>
        <dbReference type="EMBL" id="MCX2523004.1"/>
    </source>
</evidence>
<evidence type="ECO:0000256" key="6">
    <source>
        <dbReference type="SAM" id="SignalP"/>
    </source>
</evidence>
<dbReference type="RefSeq" id="WP_250936347.1">
    <property type="nucleotide sequence ID" value="NZ_JAMLJK010000001.1"/>
</dbReference>
<dbReference type="InterPro" id="IPR014718">
    <property type="entry name" value="GH-type_carb-bd"/>
</dbReference>
<evidence type="ECO:0000256" key="4">
    <source>
        <dbReference type="ARBA" id="ARBA00022729"/>
    </source>
</evidence>
<evidence type="ECO:0000256" key="1">
    <source>
        <dbReference type="ARBA" id="ARBA00004418"/>
    </source>
</evidence>
<evidence type="ECO:0000256" key="3">
    <source>
        <dbReference type="ARBA" id="ARBA00009284"/>
    </source>
</evidence>
<proteinExistence type="inferred from homology"/>
<dbReference type="Gene3D" id="2.70.98.10">
    <property type="match status" value="1"/>
</dbReference>
<dbReference type="PANTHER" id="PTHR30504">
    <property type="entry name" value="GLUCANS BIOSYNTHESIS PROTEIN"/>
    <property type="match status" value="1"/>
</dbReference>
<dbReference type="PANTHER" id="PTHR30504:SF3">
    <property type="entry name" value="GLUCANS BIOSYNTHESIS PROTEIN D"/>
    <property type="match status" value="1"/>
</dbReference>
<dbReference type="InterPro" id="IPR007444">
    <property type="entry name" value="Glucan_biosyn_MdoG_C"/>
</dbReference>
<evidence type="ECO:0000313" key="9">
    <source>
        <dbReference type="Proteomes" id="UP001165678"/>
    </source>
</evidence>
<comment type="similarity">
    <text evidence="3">Belongs to the OpgD/OpgG family.</text>
</comment>
<dbReference type="GO" id="GO:0030288">
    <property type="term" value="C:outer membrane-bounded periplasmic space"/>
    <property type="evidence" value="ECO:0007669"/>
    <property type="project" value="TreeGrafter"/>
</dbReference>
<dbReference type="PIRSF" id="PIRSF006281">
    <property type="entry name" value="MdoG"/>
    <property type="match status" value="1"/>
</dbReference>
<comment type="pathway">
    <text evidence="2">Glycan metabolism; osmoregulated periplasmic glucan (OPG) biosynthesis.</text>
</comment>
<dbReference type="SUPFAM" id="SSF74650">
    <property type="entry name" value="Galactose mutarotase-like"/>
    <property type="match status" value="1"/>
</dbReference>
<dbReference type="SUPFAM" id="SSF81296">
    <property type="entry name" value="E set domains"/>
    <property type="match status" value="1"/>
</dbReference>
<dbReference type="GO" id="GO:0030246">
    <property type="term" value="F:carbohydrate binding"/>
    <property type="evidence" value="ECO:0007669"/>
    <property type="project" value="InterPro"/>
</dbReference>
<dbReference type="GO" id="GO:0051274">
    <property type="term" value="P:beta-glucan biosynthetic process"/>
    <property type="evidence" value="ECO:0007669"/>
    <property type="project" value="TreeGrafter"/>
</dbReference>